<evidence type="ECO:0000313" key="2">
    <source>
        <dbReference type="EMBL" id="AYB47838.1"/>
    </source>
</evidence>
<feature type="coiled-coil region" evidence="1">
    <location>
        <begin position="3"/>
        <end position="37"/>
    </location>
</feature>
<dbReference type="KEGG" id="plw:D5F53_15105"/>
<proteinExistence type="predicted"/>
<organism evidence="2 3">
    <name type="scientific">Paenibacillus lautus</name>
    <name type="common">Bacillus lautus</name>
    <dbReference type="NCBI Taxonomy" id="1401"/>
    <lineage>
        <taxon>Bacteria</taxon>
        <taxon>Bacillati</taxon>
        <taxon>Bacillota</taxon>
        <taxon>Bacilli</taxon>
        <taxon>Bacillales</taxon>
        <taxon>Paenibacillaceae</taxon>
        <taxon>Paenibacillus</taxon>
    </lineage>
</organism>
<gene>
    <name evidence="2" type="ORF">D5F53_15105</name>
</gene>
<dbReference type="EMBL" id="CP032412">
    <property type="protein sequence ID" value="AYB47838.1"/>
    <property type="molecule type" value="Genomic_DNA"/>
</dbReference>
<dbReference type="AlphaFoldDB" id="A0A385TXY2"/>
<evidence type="ECO:0000313" key="3">
    <source>
        <dbReference type="Proteomes" id="UP000266552"/>
    </source>
</evidence>
<keyword evidence="3" id="KW-1185">Reference proteome</keyword>
<accession>A0A385TXY2</accession>
<keyword evidence="1" id="KW-0175">Coiled coil</keyword>
<evidence type="ECO:0000256" key="1">
    <source>
        <dbReference type="SAM" id="Coils"/>
    </source>
</evidence>
<reference evidence="2 3" key="1">
    <citation type="submission" date="2018-09" db="EMBL/GenBank/DDBJ databases">
        <title>Genome Sequence of Paenibacillus lautus Strain E7593-69, Azo Dye-Degrading Bacteria, Isolated from Commercial Tattoo Inks.</title>
        <authorList>
            <person name="Nho S.W."/>
            <person name="Kim S.-J."/>
            <person name="Kweon O."/>
            <person name="Cerniglia C.E."/>
        </authorList>
    </citation>
    <scope>NUCLEOTIDE SEQUENCE [LARGE SCALE GENOMIC DNA]</scope>
    <source>
        <strain evidence="2 3">E7593-69</strain>
    </source>
</reference>
<name>A0A385TXY2_PAELA</name>
<sequence length="95" mass="10260">MLRRKLDRSLALIRAQMARLNARINALQEQVNGLQGGSSSVIAFLRGKLNTRVTIETTAGSIFGTLIAIGEDHVQIAEPNGSIVIVPFRSFLSVA</sequence>
<dbReference type="Proteomes" id="UP000266552">
    <property type="component" value="Chromosome"/>
</dbReference>
<protein>
    <submittedName>
        <fullName evidence="2">DUF2642 domain-containing protein</fullName>
    </submittedName>
</protein>